<dbReference type="EMBL" id="BAHD01000032">
    <property type="protein sequence ID" value="GAB96120.1"/>
    <property type="molecule type" value="Genomic_DNA"/>
</dbReference>
<proteinExistence type="predicted"/>
<gene>
    <name evidence="3" type="ORF">KILIM_032_00050</name>
</gene>
<dbReference type="InterPro" id="IPR033788">
    <property type="entry name" value="VbhA-like"/>
</dbReference>
<name>K6WA89_9MICO</name>
<accession>K6WA89</accession>
<evidence type="ECO:0000313" key="4">
    <source>
        <dbReference type="Proteomes" id="UP000008366"/>
    </source>
</evidence>
<evidence type="ECO:0000313" key="3">
    <source>
        <dbReference type="EMBL" id="GAB96120.1"/>
    </source>
</evidence>
<dbReference type="Gene3D" id="1.10.8.1050">
    <property type="entry name" value="Antitoxin VbhA-like"/>
    <property type="match status" value="1"/>
</dbReference>
<comment type="caution">
    <text evidence="3">The sequence shown here is derived from an EMBL/GenBank/DDBJ whole genome shotgun (WGS) entry which is preliminary data.</text>
</comment>
<dbReference type="Pfam" id="PF18495">
    <property type="entry name" value="VbhA"/>
    <property type="match status" value="1"/>
</dbReference>
<protein>
    <recommendedName>
        <fullName evidence="2">Antitoxin VbhA domain-containing protein</fullName>
    </recommendedName>
</protein>
<evidence type="ECO:0000256" key="1">
    <source>
        <dbReference type="SAM" id="MobiDB-lite"/>
    </source>
</evidence>
<dbReference type="CDD" id="cd11586">
    <property type="entry name" value="VbhA_like"/>
    <property type="match status" value="1"/>
</dbReference>
<dbReference type="Proteomes" id="UP000008366">
    <property type="component" value="Unassembled WGS sequence"/>
</dbReference>
<sequence length="70" mass="7607">MSTSSRQPASPTASQTDQRARWVSEAVHNVGMDGFGVSDEWHADAAELVNGRIDAAELVRRTRSRLGVPD</sequence>
<feature type="compositionally biased region" description="Polar residues" evidence="1">
    <location>
        <begin position="1"/>
        <end position="17"/>
    </location>
</feature>
<dbReference type="OrthoDB" id="4578598at2"/>
<dbReference type="RefSeq" id="WP_006592652.1">
    <property type="nucleotide sequence ID" value="NZ_BAHD01000032.1"/>
</dbReference>
<feature type="region of interest" description="Disordered" evidence="1">
    <location>
        <begin position="1"/>
        <end position="20"/>
    </location>
</feature>
<evidence type="ECO:0000259" key="2">
    <source>
        <dbReference type="Pfam" id="PF18495"/>
    </source>
</evidence>
<dbReference type="AlphaFoldDB" id="K6WA89"/>
<organism evidence="3 4">
    <name type="scientific">Kineosphaera limosa NBRC 100340</name>
    <dbReference type="NCBI Taxonomy" id="1184609"/>
    <lineage>
        <taxon>Bacteria</taxon>
        <taxon>Bacillati</taxon>
        <taxon>Actinomycetota</taxon>
        <taxon>Actinomycetes</taxon>
        <taxon>Micrococcales</taxon>
        <taxon>Dermatophilaceae</taxon>
        <taxon>Kineosphaera</taxon>
    </lineage>
</organism>
<dbReference type="InterPro" id="IPR041535">
    <property type="entry name" value="VbhA"/>
</dbReference>
<dbReference type="InterPro" id="IPR043038">
    <property type="entry name" value="VbhA_sf"/>
</dbReference>
<reference evidence="3 4" key="1">
    <citation type="submission" date="2012-08" db="EMBL/GenBank/DDBJ databases">
        <title>Whole genome shotgun sequence of Kineosphaera limosa NBRC 100340.</title>
        <authorList>
            <person name="Yoshida I."/>
            <person name="Isaki S."/>
            <person name="Hosoyama A."/>
            <person name="Tsuchikane K."/>
            <person name="Katsumata H."/>
            <person name="Ando Y."/>
            <person name="Ohji S."/>
            <person name="Hamada M."/>
            <person name="Tamura T."/>
            <person name="Yamazoe A."/>
            <person name="Yamazaki S."/>
            <person name="Fujita N."/>
        </authorList>
    </citation>
    <scope>NUCLEOTIDE SEQUENCE [LARGE SCALE GENOMIC DNA]</scope>
    <source>
        <strain evidence="3 4">NBRC 100340</strain>
    </source>
</reference>
<feature type="domain" description="Antitoxin VbhA" evidence="2">
    <location>
        <begin position="19"/>
        <end position="65"/>
    </location>
</feature>
<keyword evidence="4" id="KW-1185">Reference proteome</keyword>
<dbReference type="STRING" id="1184609.KILIM_032_00050"/>